<name>A0ABV0ZMN9_9TELE</name>
<evidence type="ECO:0000313" key="1">
    <source>
        <dbReference type="EMBL" id="MEQ2307390.1"/>
    </source>
</evidence>
<dbReference type="Proteomes" id="UP001469553">
    <property type="component" value="Unassembled WGS sequence"/>
</dbReference>
<keyword evidence="2" id="KW-1185">Reference proteome</keyword>
<organism evidence="1 2">
    <name type="scientific">Ameca splendens</name>
    <dbReference type="NCBI Taxonomy" id="208324"/>
    <lineage>
        <taxon>Eukaryota</taxon>
        <taxon>Metazoa</taxon>
        <taxon>Chordata</taxon>
        <taxon>Craniata</taxon>
        <taxon>Vertebrata</taxon>
        <taxon>Euteleostomi</taxon>
        <taxon>Actinopterygii</taxon>
        <taxon>Neopterygii</taxon>
        <taxon>Teleostei</taxon>
        <taxon>Neoteleostei</taxon>
        <taxon>Acanthomorphata</taxon>
        <taxon>Ovalentaria</taxon>
        <taxon>Atherinomorphae</taxon>
        <taxon>Cyprinodontiformes</taxon>
        <taxon>Goodeidae</taxon>
        <taxon>Ameca</taxon>
    </lineage>
</organism>
<sequence>MMVAGESRTSICNSLALFTQTVNVLGLPNGVSILSSCSHSFIHLFLLSCCLGLSDGFIFVPEIRTGRKGLVHIRVHARVQKCLKNGKFCWLLAKYDISFYHLNR</sequence>
<protein>
    <submittedName>
        <fullName evidence="1">Uncharacterized protein</fullName>
    </submittedName>
</protein>
<evidence type="ECO:0000313" key="2">
    <source>
        <dbReference type="Proteomes" id="UP001469553"/>
    </source>
</evidence>
<gene>
    <name evidence="1" type="ORF">AMECASPLE_017711</name>
</gene>
<accession>A0ABV0ZMN9</accession>
<proteinExistence type="predicted"/>
<comment type="caution">
    <text evidence="1">The sequence shown here is derived from an EMBL/GenBank/DDBJ whole genome shotgun (WGS) entry which is preliminary data.</text>
</comment>
<reference evidence="1 2" key="1">
    <citation type="submission" date="2021-06" db="EMBL/GenBank/DDBJ databases">
        <authorList>
            <person name="Palmer J.M."/>
        </authorList>
    </citation>
    <scope>NUCLEOTIDE SEQUENCE [LARGE SCALE GENOMIC DNA]</scope>
    <source>
        <strain evidence="1 2">AS_MEX2019</strain>
        <tissue evidence="1">Muscle</tissue>
    </source>
</reference>
<dbReference type="EMBL" id="JAHRIP010067173">
    <property type="protein sequence ID" value="MEQ2307390.1"/>
    <property type="molecule type" value="Genomic_DNA"/>
</dbReference>